<dbReference type="Proteomes" id="UP001549145">
    <property type="component" value="Unassembled WGS sequence"/>
</dbReference>
<dbReference type="InterPro" id="IPR025332">
    <property type="entry name" value="DUF4238"/>
</dbReference>
<accession>A0ABV2LBV3</accession>
<gene>
    <name evidence="1" type="ORF">ABID43_004901</name>
</gene>
<proteinExistence type="predicted"/>
<name>A0ABV2LBV3_9HYPH</name>
<organism evidence="1 2">
    <name type="scientific">Methylobacterium goesingense</name>
    <dbReference type="NCBI Taxonomy" id="243690"/>
    <lineage>
        <taxon>Bacteria</taxon>
        <taxon>Pseudomonadati</taxon>
        <taxon>Pseudomonadota</taxon>
        <taxon>Alphaproteobacteria</taxon>
        <taxon>Hyphomicrobiales</taxon>
        <taxon>Methylobacteriaceae</taxon>
        <taxon>Methylobacterium</taxon>
    </lineage>
</organism>
<protein>
    <recommendedName>
        <fullName evidence="3">DUF4238 domain-containing protein</fullName>
    </recommendedName>
</protein>
<dbReference type="RefSeq" id="WP_238279002.1">
    <property type="nucleotide sequence ID" value="NZ_BPQL01000048.1"/>
</dbReference>
<evidence type="ECO:0008006" key="3">
    <source>
        <dbReference type="Google" id="ProtNLM"/>
    </source>
</evidence>
<comment type="caution">
    <text evidence="1">The sequence shown here is derived from an EMBL/GenBank/DDBJ whole genome shotgun (WGS) entry which is preliminary data.</text>
</comment>
<dbReference type="EMBL" id="JBEPMM010000026">
    <property type="protein sequence ID" value="MET3695333.1"/>
    <property type="molecule type" value="Genomic_DNA"/>
</dbReference>
<reference evidence="1 2" key="1">
    <citation type="submission" date="2024-06" db="EMBL/GenBank/DDBJ databases">
        <title>Genomic Encyclopedia of Type Strains, Phase IV (KMG-IV): sequencing the most valuable type-strain genomes for metagenomic binning, comparative biology and taxonomic classification.</title>
        <authorList>
            <person name="Goeker M."/>
        </authorList>
    </citation>
    <scope>NUCLEOTIDE SEQUENCE [LARGE SCALE GENOMIC DNA]</scope>
    <source>
        <strain evidence="1 2">DSM 21331</strain>
    </source>
</reference>
<evidence type="ECO:0000313" key="2">
    <source>
        <dbReference type="Proteomes" id="UP001549145"/>
    </source>
</evidence>
<dbReference type="Pfam" id="PF14022">
    <property type="entry name" value="DUF4238"/>
    <property type="match status" value="1"/>
</dbReference>
<sequence>MTFPAGQHFVPEMLQKRFVDPEGMLWVYDKRVPGRGIWRSKPKGIFKERHVYTVARPDGGPSAMVERALGAVENAADPVLGRIVDRVRAGQSLNLSADERRTLLLFLYIQHKRSPEFFRSFPLDGDVEDLALSAIEVMEAESGPMPPDQRAAYLSAAGLKQVEQALRMSVLMNISPQVFGVLEARGIAVAFIPRSDRSFVLGSLPFARFMSSRGREDLGDPESELWLPIASDVAVSTYGAKGEDRVVHLVQDRPIRQVNGALVGQSSVIASGSRDLLRAVTRRLGRVTGSKG</sequence>
<evidence type="ECO:0000313" key="1">
    <source>
        <dbReference type="EMBL" id="MET3695333.1"/>
    </source>
</evidence>
<keyword evidence="2" id="KW-1185">Reference proteome</keyword>